<dbReference type="EMBL" id="GGMS01017113">
    <property type="protein sequence ID" value="MBY86316.1"/>
    <property type="molecule type" value="Transcribed_RNA"/>
</dbReference>
<dbReference type="PANTHER" id="PTHR14690">
    <property type="entry name" value="IQ MOTIF CONTAINING WITH AAA DOMAIN 1"/>
    <property type="match status" value="1"/>
</dbReference>
<dbReference type="PANTHER" id="PTHR14690:SF0">
    <property type="entry name" value="IQ MOTIF CONTAINING WITH AAA DOMAIN 1"/>
    <property type="match status" value="1"/>
</dbReference>
<feature type="domain" description="ATPase AAA-type core" evidence="2">
    <location>
        <begin position="566"/>
        <end position="693"/>
    </location>
</feature>
<dbReference type="CDD" id="cd23767">
    <property type="entry name" value="IQCD"/>
    <property type="match status" value="1"/>
</dbReference>
<dbReference type="Gene3D" id="1.10.8.60">
    <property type="match status" value="1"/>
</dbReference>
<evidence type="ECO:0000259" key="2">
    <source>
        <dbReference type="Pfam" id="PF00004"/>
    </source>
</evidence>
<name>A0A2S2R8G2_9HEMI</name>
<dbReference type="InterPro" id="IPR052267">
    <property type="entry name" value="N-DRC_Component"/>
</dbReference>
<dbReference type="Gene3D" id="3.40.50.300">
    <property type="entry name" value="P-loop containing nucleotide triphosphate hydrolases"/>
    <property type="match status" value="1"/>
</dbReference>
<dbReference type="SUPFAM" id="SSF52540">
    <property type="entry name" value="P-loop containing nucleoside triphosphate hydrolases"/>
    <property type="match status" value="2"/>
</dbReference>
<reference evidence="3" key="1">
    <citation type="submission" date="2018-04" db="EMBL/GenBank/DDBJ databases">
        <title>Transcriptome assembly of Sipha flava.</title>
        <authorList>
            <person name="Scully E.D."/>
            <person name="Geib S.M."/>
            <person name="Palmer N.A."/>
            <person name="Koch K."/>
            <person name="Bradshaw J."/>
            <person name="Heng-Moss T."/>
            <person name="Sarath G."/>
        </authorList>
    </citation>
    <scope>NUCLEOTIDE SEQUENCE</scope>
</reference>
<dbReference type="PROSITE" id="PS50096">
    <property type="entry name" value="IQ"/>
    <property type="match status" value="1"/>
</dbReference>
<evidence type="ECO:0000256" key="1">
    <source>
        <dbReference type="SAM" id="MobiDB-lite"/>
    </source>
</evidence>
<gene>
    <name evidence="3" type="primary">IQCA1</name>
    <name evidence="3" type="ORF">g.91952</name>
</gene>
<dbReference type="InterPro" id="IPR003959">
    <property type="entry name" value="ATPase_AAA_core"/>
</dbReference>
<feature type="compositionally biased region" description="Low complexity" evidence="1">
    <location>
        <begin position="341"/>
        <end position="352"/>
    </location>
</feature>
<proteinExistence type="predicted"/>
<dbReference type="AlphaFoldDB" id="A0A2S2R8G2"/>
<dbReference type="OrthoDB" id="3046016at2759"/>
<feature type="region of interest" description="Disordered" evidence="1">
    <location>
        <begin position="341"/>
        <end position="375"/>
    </location>
</feature>
<accession>A0A2S2R8G2</accession>
<evidence type="ECO:0000313" key="3">
    <source>
        <dbReference type="EMBL" id="MBY86316.1"/>
    </source>
</evidence>
<feature type="compositionally biased region" description="Basic residues" evidence="1">
    <location>
        <begin position="459"/>
        <end position="480"/>
    </location>
</feature>
<dbReference type="GO" id="GO:0005524">
    <property type="term" value="F:ATP binding"/>
    <property type="evidence" value="ECO:0007669"/>
    <property type="project" value="InterPro"/>
</dbReference>
<sequence>MCLFIIEVMSYRTFNELWIEAQFTLDEATKNDSNLLTSKINKDKVVVFKELSLIMVNYISAINKLDECYDQVIQPQKRILIRNILELCLGRYLELKNDMVNLNFNEFTYLDSAIAQLRLLPQDVELTIPLHYRNERSKTIEWQSNFIDHVLKKTGFYEEEKVEVDMPNRQAILLIQRHERARQGRMRAQFMKEVRAMNKPDAADIEISDNARKAAMKIQRVWRGFITRRKIRIRVVEEMLLIGMLPPNTIDIEEQQKAEEVKSTRRIIQEKRQKEYELALIQEKDKIRDHVKEKMKEDIRDEVRSWYMGVKSQTGKFPDLPSEESGGSAVIYTRYKTASSLSKSTSQSSSKGTKSHKSKSIAGKESKEEIKKKNDEEDACFKMEPSNFLQELMLACSEYEEVWKGMDETKNSSQKHIESIVKTQKIAEVERELRKIVDVQLRVELETLQNALDKDNAIRIKRSKKQKKVKRSSKKAKKKRDKDLTPDRTLESLFEELVMNGIVHKYPSVSLRSFKGDTSYAGCDVMRWDKDPSPTLGDVRQAVRDSCVLPMLSNEIHQASPVVRSVLIAGVHGSGKHMLVNAVCSELGATLFDLTSANIVGKYPGKSGLTMLLHLVNKVARLLQPSVIFIEDAEKTFMKKVPKTDKTDPKRLKKDLPKLVKAIAPTDRILLLGISCCPWDCDQKSLTSTYGKIIVIPRPDYASLYHIWNDLLFQYSGLSRKFDISSLAKLSDGYSIGTIIKVLQEVRY</sequence>
<dbReference type="InterPro" id="IPR027417">
    <property type="entry name" value="P-loop_NTPase"/>
</dbReference>
<feature type="region of interest" description="Disordered" evidence="1">
    <location>
        <begin position="459"/>
        <end position="485"/>
    </location>
</feature>
<dbReference type="InterPro" id="IPR000048">
    <property type="entry name" value="IQ_motif_EF-hand-BS"/>
</dbReference>
<dbReference type="Pfam" id="PF00612">
    <property type="entry name" value="IQ"/>
    <property type="match status" value="1"/>
</dbReference>
<dbReference type="Pfam" id="PF00004">
    <property type="entry name" value="AAA"/>
    <property type="match status" value="1"/>
</dbReference>
<protein>
    <submittedName>
        <fullName evidence="3">IQ and AAA domain-containing protein 1</fullName>
    </submittedName>
</protein>
<organism evidence="3">
    <name type="scientific">Sipha flava</name>
    <name type="common">yellow sugarcane aphid</name>
    <dbReference type="NCBI Taxonomy" id="143950"/>
    <lineage>
        <taxon>Eukaryota</taxon>
        <taxon>Metazoa</taxon>
        <taxon>Ecdysozoa</taxon>
        <taxon>Arthropoda</taxon>
        <taxon>Hexapoda</taxon>
        <taxon>Insecta</taxon>
        <taxon>Pterygota</taxon>
        <taxon>Neoptera</taxon>
        <taxon>Paraneoptera</taxon>
        <taxon>Hemiptera</taxon>
        <taxon>Sternorrhyncha</taxon>
        <taxon>Aphidomorpha</taxon>
        <taxon>Aphidoidea</taxon>
        <taxon>Aphididae</taxon>
        <taxon>Sipha</taxon>
    </lineage>
</organism>
<dbReference type="SMART" id="SM00015">
    <property type="entry name" value="IQ"/>
    <property type="match status" value="2"/>
</dbReference>
<dbReference type="GO" id="GO:0016887">
    <property type="term" value="F:ATP hydrolysis activity"/>
    <property type="evidence" value="ECO:0007669"/>
    <property type="project" value="InterPro"/>
</dbReference>
<feature type="compositionally biased region" description="Basic and acidic residues" evidence="1">
    <location>
        <begin position="362"/>
        <end position="375"/>
    </location>
</feature>